<feature type="region of interest" description="Disordered" evidence="1">
    <location>
        <begin position="165"/>
        <end position="184"/>
    </location>
</feature>
<evidence type="ECO:0000259" key="2">
    <source>
        <dbReference type="Pfam" id="PF03358"/>
    </source>
</evidence>
<dbReference type="InterPro" id="IPR029039">
    <property type="entry name" value="Flavoprotein-like_sf"/>
</dbReference>
<dbReference type="Gene3D" id="3.40.50.360">
    <property type="match status" value="1"/>
</dbReference>
<evidence type="ECO:0000256" key="1">
    <source>
        <dbReference type="SAM" id="MobiDB-lite"/>
    </source>
</evidence>
<dbReference type="Pfam" id="PF03358">
    <property type="entry name" value="FMN_red"/>
    <property type="match status" value="1"/>
</dbReference>
<gene>
    <name evidence="3" type="ORF">Hyperionvirus23_32</name>
</gene>
<feature type="domain" description="NADPH-dependent FMN reductase-like" evidence="2">
    <location>
        <begin position="1"/>
        <end position="149"/>
    </location>
</feature>
<dbReference type="GO" id="GO:0016491">
    <property type="term" value="F:oxidoreductase activity"/>
    <property type="evidence" value="ECO:0007669"/>
    <property type="project" value="InterPro"/>
</dbReference>
<dbReference type="InterPro" id="IPR005025">
    <property type="entry name" value="FMN_Rdtase-like_dom"/>
</dbReference>
<dbReference type="SUPFAM" id="SSF52218">
    <property type="entry name" value="Flavoproteins"/>
    <property type="match status" value="1"/>
</dbReference>
<name>A0A3G5AAW0_9VIRU</name>
<accession>A0A3G5AAW0</accession>
<reference evidence="3" key="1">
    <citation type="submission" date="2018-10" db="EMBL/GenBank/DDBJ databases">
        <title>Hidden diversity of soil giant viruses.</title>
        <authorList>
            <person name="Schulz F."/>
            <person name="Alteio L."/>
            <person name="Goudeau D."/>
            <person name="Ryan E.M."/>
            <person name="Malmstrom R.R."/>
            <person name="Blanchard J."/>
            <person name="Woyke T."/>
        </authorList>
    </citation>
    <scope>NUCLEOTIDE SEQUENCE</scope>
    <source>
        <strain evidence="3">HYV1</strain>
    </source>
</reference>
<dbReference type="PANTHER" id="PTHR30543">
    <property type="entry name" value="CHROMATE REDUCTASE"/>
    <property type="match status" value="1"/>
</dbReference>
<organism evidence="3">
    <name type="scientific">Hyperionvirus sp</name>
    <dbReference type="NCBI Taxonomy" id="2487770"/>
    <lineage>
        <taxon>Viruses</taxon>
        <taxon>Varidnaviria</taxon>
        <taxon>Bamfordvirae</taxon>
        <taxon>Nucleocytoviricota</taxon>
        <taxon>Megaviricetes</taxon>
        <taxon>Imitervirales</taxon>
        <taxon>Mimiviridae</taxon>
        <taxon>Klosneuvirinae</taxon>
    </lineage>
</organism>
<protein>
    <submittedName>
        <fullName evidence="3">NADPH-dependent FMN reductase</fullName>
    </submittedName>
</protein>
<dbReference type="EMBL" id="MK072405">
    <property type="protein sequence ID" value="AYV84365.1"/>
    <property type="molecule type" value="Genomic_DNA"/>
</dbReference>
<evidence type="ECO:0000313" key="3">
    <source>
        <dbReference type="EMBL" id="AYV84365.1"/>
    </source>
</evidence>
<dbReference type="GO" id="GO:0010181">
    <property type="term" value="F:FMN binding"/>
    <property type="evidence" value="ECO:0007669"/>
    <property type="project" value="TreeGrafter"/>
</dbReference>
<dbReference type="PANTHER" id="PTHR30543:SF21">
    <property type="entry name" value="NAD(P)H-DEPENDENT FMN REDUCTASE LOT6"/>
    <property type="match status" value="1"/>
</dbReference>
<sequence>MKLLAFAGSTRKDSYNSKLINEVARLAKEHTKIAVTVIHLEDYPTPFFDEDLEKKIVTPENIKLLRKVITEHDAILISSPEYNGSVPAVLKNTIDWLSRDHEFMKSRRVILYSASPSPYGGTRGLKHLTDILNNLGVKLNDKQFSLPNAFSAFNAENQLNSTHQTEISENLQKLQPPESAVQSA</sequence>
<proteinExistence type="predicted"/>
<dbReference type="InterPro" id="IPR050712">
    <property type="entry name" value="NAD(P)H-dep_reductase"/>
</dbReference>